<proteinExistence type="predicted"/>
<evidence type="ECO:0000313" key="1">
    <source>
        <dbReference type="EMBL" id="SMB95447.1"/>
    </source>
</evidence>
<keyword evidence="2" id="KW-1185">Reference proteome</keyword>
<gene>
    <name evidence="1" type="ORF">SAMN00017405_0405</name>
</gene>
<dbReference type="AlphaFoldDB" id="A0A1W1VQ17"/>
<protein>
    <submittedName>
        <fullName evidence="1">Uncharacterized protein</fullName>
    </submittedName>
</protein>
<organism evidence="1 2">
    <name type="scientific">Desulfonispora thiosulfatigenes DSM 11270</name>
    <dbReference type="NCBI Taxonomy" id="656914"/>
    <lineage>
        <taxon>Bacteria</taxon>
        <taxon>Bacillati</taxon>
        <taxon>Bacillota</taxon>
        <taxon>Clostridia</taxon>
        <taxon>Eubacteriales</taxon>
        <taxon>Peptococcaceae</taxon>
        <taxon>Desulfonispora</taxon>
    </lineage>
</organism>
<sequence length="33" mass="3808">MLSIVEKMNIVKVALYMRLLFLSDNAEIFGKGY</sequence>
<name>A0A1W1VQ17_DESTI</name>
<reference evidence="1 2" key="1">
    <citation type="submission" date="2017-04" db="EMBL/GenBank/DDBJ databases">
        <authorList>
            <person name="Afonso C.L."/>
            <person name="Miller P.J."/>
            <person name="Scott M.A."/>
            <person name="Spackman E."/>
            <person name="Goraichik I."/>
            <person name="Dimitrov K.M."/>
            <person name="Suarez D.L."/>
            <person name="Swayne D.E."/>
        </authorList>
    </citation>
    <scope>NUCLEOTIDE SEQUENCE [LARGE SCALE GENOMIC DNA]</scope>
    <source>
        <strain evidence="1 2">DSM 11270</strain>
    </source>
</reference>
<dbReference type="EMBL" id="FWWT01000022">
    <property type="protein sequence ID" value="SMB95447.1"/>
    <property type="molecule type" value="Genomic_DNA"/>
</dbReference>
<accession>A0A1W1VQ17</accession>
<dbReference type="Proteomes" id="UP000192731">
    <property type="component" value="Unassembled WGS sequence"/>
</dbReference>
<dbReference type="STRING" id="656914.SAMN00017405_0405"/>
<evidence type="ECO:0000313" key="2">
    <source>
        <dbReference type="Proteomes" id="UP000192731"/>
    </source>
</evidence>